<evidence type="ECO:0000256" key="5">
    <source>
        <dbReference type="ARBA" id="ARBA00022475"/>
    </source>
</evidence>
<keyword evidence="4" id="KW-0813">Transport</keyword>
<dbReference type="GO" id="GO:0045259">
    <property type="term" value="C:proton-transporting ATP synthase complex"/>
    <property type="evidence" value="ECO:0007669"/>
    <property type="project" value="UniProtKB-KW"/>
</dbReference>
<evidence type="ECO:0000256" key="2">
    <source>
        <dbReference type="ARBA" id="ARBA00004308"/>
    </source>
</evidence>
<dbReference type="AlphaFoldDB" id="A0A644ZBH4"/>
<keyword evidence="6" id="KW-0138">CF(0)</keyword>
<keyword evidence="14" id="KW-0175">Coiled coil</keyword>
<accession>A0A644ZBH4</accession>
<keyword evidence="10" id="KW-0406">Ion transport</keyword>
<dbReference type="EMBL" id="VSSQ01007222">
    <property type="protein sequence ID" value="MPM35244.1"/>
    <property type="molecule type" value="Genomic_DNA"/>
</dbReference>
<dbReference type="PANTHER" id="PTHR33445:SF1">
    <property type="entry name" value="ATP SYNTHASE SUBUNIT B"/>
    <property type="match status" value="1"/>
</dbReference>
<dbReference type="CDD" id="cd06503">
    <property type="entry name" value="ATP-synt_Fo_b"/>
    <property type="match status" value="1"/>
</dbReference>
<dbReference type="GO" id="GO:0015986">
    <property type="term" value="P:proton motive force-driven ATP synthesis"/>
    <property type="evidence" value="ECO:0007669"/>
    <property type="project" value="InterPro"/>
</dbReference>
<dbReference type="InterPro" id="IPR005864">
    <property type="entry name" value="ATP_synth_F0_bsu_bac"/>
</dbReference>
<dbReference type="SUPFAM" id="SSF81573">
    <property type="entry name" value="F1F0 ATP synthase subunit B, membrane domain"/>
    <property type="match status" value="1"/>
</dbReference>
<evidence type="ECO:0000256" key="3">
    <source>
        <dbReference type="ARBA" id="ARBA00005513"/>
    </source>
</evidence>
<keyword evidence="12" id="KW-0066">ATP synthesis</keyword>
<dbReference type="InterPro" id="IPR028987">
    <property type="entry name" value="ATP_synth_B-like_membr_sf"/>
</dbReference>
<evidence type="ECO:0000256" key="10">
    <source>
        <dbReference type="ARBA" id="ARBA00023065"/>
    </source>
</evidence>
<sequence>MSLLTPEPGLVFWMSLSFGMVAFILMKYGFPVILQMVNKRKGYIDNALLAAKQAHEELDKVKENSQTILEQTRLEQAKILEAAAQSRDRILEEAKERARIEADKIITDAQKQIEIEKESAVRAIRGEIASLSVSVAEKILREKLNSEEEQSKMINRLMDEVIISKS</sequence>
<gene>
    <name evidence="16" type="primary">atpF_27</name>
    <name evidence="16" type="ORF">SDC9_81834</name>
</gene>
<comment type="function">
    <text evidence="13">F(1)F(0) ATP synthase produces ATP from ADP in the presence of a proton or sodium gradient. F-type ATPases consist of two structural domains, F(1) containing the extramembraneous catalytic core and F(0) containing the membrane proton channel, linked together by a central stalk and a peripheral stalk. During catalysis, ATP synthesis in the catalytic domain of F(1) is coupled via a rotary mechanism of the central stalk subunits to proton translocation.</text>
</comment>
<dbReference type="HAMAP" id="MF_01398">
    <property type="entry name" value="ATP_synth_b_bprime"/>
    <property type="match status" value="1"/>
</dbReference>
<comment type="similarity">
    <text evidence="3">Belongs to the ATPase B chain family.</text>
</comment>
<reference evidence="16" key="1">
    <citation type="submission" date="2019-08" db="EMBL/GenBank/DDBJ databases">
        <authorList>
            <person name="Kucharzyk K."/>
            <person name="Murdoch R.W."/>
            <person name="Higgins S."/>
            <person name="Loffler F."/>
        </authorList>
    </citation>
    <scope>NUCLEOTIDE SEQUENCE</scope>
</reference>
<evidence type="ECO:0000256" key="9">
    <source>
        <dbReference type="ARBA" id="ARBA00022989"/>
    </source>
</evidence>
<evidence type="ECO:0000256" key="11">
    <source>
        <dbReference type="ARBA" id="ARBA00023136"/>
    </source>
</evidence>
<keyword evidence="5" id="KW-1003">Cell membrane</keyword>
<comment type="subcellular location">
    <subcellularLocation>
        <location evidence="2">Endomembrane system</location>
    </subcellularLocation>
    <subcellularLocation>
        <location evidence="1">Membrane</location>
        <topology evidence="1">Single-pass membrane protein</topology>
    </subcellularLocation>
</comment>
<keyword evidence="11 15" id="KW-0472">Membrane</keyword>
<evidence type="ECO:0000256" key="6">
    <source>
        <dbReference type="ARBA" id="ARBA00022547"/>
    </source>
</evidence>
<dbReference type="GO" id="GO:0046961">
    <property type="term" value="F:proton-transporting ATPase activity, rotational mechanism"/>
    <property type="evidence" value="ECO:0007669"/>
    <property type="project" value="TreeGrafter"/>
</dbReference>
<organism evidence="16">
    <name type="scientific">bioreactor metagenome</name>
    <dbReference type="NCBI Taxonomy" id="1076179"/>
    <lineage>
        <taxon>unclassified sequences</taxon>
        <taxon>metagenomes</taxon>
        <taxon>ecological metagenomes</taxon>
    </lineage>
</organism>
<proteinExistence type="inferred from homology"/>
<dbReference type="NCBIfam" id="TIGR01144">
    <property type="entry name" value="ATP_synt_b"/>
    <property type="match status" value="1"/>
</dbReference>
<dbReference type="Gene3D" id="1.20.5.620">
    <property type="entry name" value="F1F0 ATP synthase subunit B, membrane domain"/>
    <property type="match status" value="1"/>
</dbReference>
<dbReference type="InterPro" id="IPR002146">
    <property type="entry name" value="ATP_synth_b/b'su_bac/chlpt"/>
</dbReference>
<evidence type="ECO:0000256" key="12">
    <source>
        <dbReference type="ARBA" id="ARBA00023310"/>
    </source>
</evidence>
<evidence type="ECO:0000256" key="13">
    <source>
        <dbReference type="ARBA" id="ARBA00025198"/>
    </source>
</evidence>
<dbReference type="GO" id="GO:0012505">
    <property type="term" value="C:endomembrane system"/>
    <property type="evidence" value="ECO:0007669"/>
    <property type="project" value="UniProtKB-SubCell"/>
</dbReference>
<keyword evidence="9 15" id="KW-1133">Transmembrane helix</keyword>
<comment type="caution">
    <text evidence="16">The sequence shown here is derived from an EMBL/GenBank/DDBJ whole genome shotgun (WGS) entry which is preliminary data.</text>
</comment>
<evidence type="ECO:0000256" key="4">
    <source>
        <dbReference type="ARBA" id="ARBA00022448"/>
    </source>
</evidence>
<feature type="coiled-coil region" evidence="14">
    <location>
        <begin position="44"/>
        <end position="71"/>
    </location>
</feature>
<dbReference type="PANTHER" id="PTHR33445">
    <property type="entry name" value="ATP SYNTHASE SUBUNIT B', CHLOROPLASTIC"/>
    <property type="match status" value="1"/>
</dbReference>
<evidence type="ECO:0000313" key="16">
    <source>
        <dbReference type="EMBL" id="MPM35244.1"/>
    </source>
</evidence>
<evidence type="ECO:0000256" key="15">
    <source>
        <dbReference type="SAM" id="Phobius"/>
    </source>
</evidence>
<dbReference type="InterPro" id="IPR050059">
    <property type="entry name" value="ATP_synthase_B_chain"/>
</dbReference>
<feature type="transmembrane region" description="Helical" evidence="15">
    <location>
        <begin position="12"/>
        <end position="34"/>
    </location>
</feature>
<keyword evidence="8" id="KW-0375">Hydrogen ion transport</keyword>
<protein>
    <submittedName>
        <fullName evidence="16">ATP synthase subunit b</fullName>
    </submittedName>
</protein>
<evidence type="ECO:0000256" key="8">
    <source>
        <dbReference type="ARBA" id="ARBA00022781"/>
    </source>
</evidence>
<evidence type="ECO:0000256" key="7">
    <source>
        <dbReference type="ARBA" id="ARBA00022692"/>
    </source>
</evidence>
<evidence type="ECO:0000256" key="14">
    <source>
        <dbReference type="SAM" id="Coils"/>
    </source>
</evidence>
<dbReference type="Pfam" id="PF00430">
    <property type="entry name" value="ATP-synt_B"/>
    <property type="match status" value="1"/>
</dbReference>
<evidence type="ECO:0000256" key="1">
    <source>
        <dbReference type="ARBA" id="ARBA00004167"/>
    </source>
</evidence>
<name>A0A644ZBH4_9ZZZZ</name>
<keyword evidence="7 15" id="KW-0812">Transmembrane</keyword>